<dbReference type="EMBL" id="SPHZ02000008">
    <property type="protein sequence ID" value="KAF0901905.1"/>
    <property type="molecule type" value="Genomic_DNA"/>
</dbReference>
<reference evidence="2 3" key="1">
    <citation type="submission" date="2019-11" db="EMBL/GenBank/DDBJ databases">
        <title>Whole genome sequence of Oryza granulata.</title>
        <authorList>
            <person name="Li W."/>
        </authorList>
    </citation>
    <scope>NUCLEOTIDE SEQUENCE [LARGE SCALE GENOMIC DNA]</scope>
    <source>
        <strain evidence="3">cv. Menghai</strain>
        <tissue evidence="2">Leaf</tissue>
    </source>
</reference>
<evidence type="ECO:0000313" key="2">
    <source>
        <dbReference type="EMBL" id="KAF0901905.1"/>
    </source>
</evidence>
<proteinExistence type="predicted"/>
<feature type="region of interest" description="Disordered" evidence="1">
    <location>
        <begin position="64"/>
        <end position="83"/>
    </location>
</feature>
<name>A0A6G1CMN6_9ORYZ</name>
<organism evidence="2 3">
    <name type="scientific">Oryza meyeriana var. granulata</name>
    <dbReference type="NCBI Taxonomy" id="110450"/>
    <lineage>
        <taxon>Eukaryota</taxon>
        <taxon>Viridiplantae</taxon>
        <taxon>Streptophyta</taxon>
        <taxon>Embryophyta</taxon>
        <taxon>Tracheophyta</taxon>
        <taxon>Spermatophyta</taxon>
        <taxon>Magnoliopsida</taxon>
        <taxon>Liliopsida</taxon>
        <taxon>Poales</taxon>
        <taxon>Poaceae</taxon>
        <taxon>BOP clade</taxon>
        <taxon>Oryzoideae</taxon>
        <taxon>Oryzeae</taxon>
        <taxon>Oryzinae</taxon>
        <taxon>Oryza</taxon>
        <taxon>Oryza meyeriana</taxon>
    </lineage>
</organism>
<keyword evidence="3" id="KW-1185">Reference proteome</keyword>
<dbReference type="Proteomes" id="UP000479710">
    <property type="component" value="Unassembled WGS sequence"/>
</dbReference>
<sequence length="93" mass="10469">MAVGRPGHSIRCAWCRRRLQDLEVMLLLHQGAEGALLLQSMVAGMDNHGRWDPSLLVRRVARRGASHNAATNGGNRTNNKVEATERRGWWTLR</sequence>
<comment type="caution">
    <text evidence="2">The sequence shown here is derived from an EMBL/GenBank/DDBJ whole genome shotgun (WGS) entry which is preliminary data.</text>
</comment>
<accession>A0A6G1CMN6</accession>
<protein>
    <submittedName>
        <fullName evidence="2">Uncharacterized protein</fullName>
    </submittedName>
</protein>
<evidence type="ECO:0000313" key="3">
    <source>
        <dbReference type="Proteomes" id="UP000479710"/>
    </source>
</evidence>
<dbReference type="AlphaFoldDB" id="A0A6G1CMN6"/>
<gene>
    <name evidence="2" type="ORF">E2562_006513</name>
</gene>
<feature type="compositionally biased region" description="Low complexity" evidence="1">
    <location>
        <begin position="68"/>
        <end position="78"/>
    </location>
</feature>
<evidence type="ECO:0000256" key="1">
    <source>
        <dbReference type="SAM" id="MobiDB-lite"/>
    </source>
</evidence>